<protein>
    <submittedName>
        <fullName evidence="6">Type VII secretion-associated serine protease mycosin</fullName>
    </submittedName>
</protein>
<evidence type="ECO:0000256" key="2">
    <source>
        <dbReference type="ARBA" id="ARBA00022670"/>
    </source>
</evidence>
<reference evidence="6 7" key="1">
    <citation type="submission" date="2015-09" db="EMBL/GenBank/DDBJ databases">
        <authorList>
            <consortium name="Pathogen Informatics"/>
        </authorList>
    </citation>
    <scope>NUCLEOTIDE SEQUENCE [LARGE SCALE GENOMIC DNA]</scope>
    <source>
        <strain evidence="6 7">2789STDY5834968</strain>
    </source>
</reference>
<dbReference type="InterPro" id="IPR036852">
    <property type="entry name" value="Peptidase_S8/S53_dom_sf"/>
</dbReference>
<accession>A0A173UIR3</accession>
<dbReference type="GO" id="GO:0006508">
    <property type="term" value="P:proteolysis"/>
    <property type="evidence" value="ECO:0007669"/>
    <property type="project" value="UniProtKB-KW"/>
</dbReference>
<dbReference type="Proteomes" id="UP000095673">
    <property type="component" value="Unassembled WGS sequence"/>
</dbReference>
<dbReference type="OrthoDB" id="9759014at2"/>
<evidence type="ECO:0000256" key="1">
    <source>
        <dbReference type="ARBA" id="ARBA00011073"/>
    </source>
</evidence>
<name>A0A173UIR3_9FIRM</name>
<dbReference type="InterPro" id="IPR000209">
    <property type="entry name" value="Peptidase_S8/S53_dom"/>
</dbReference>
<proteinExistence type="inferred from homology"/>
<keyword evidence="4" id="KW-0720">Serine protease</keyword>
<dbReference type="PANTHER" id="PTHR43806:SF11">
    <property type="entry name" value="CEREVISIN-RELATED"/>
    <property type="match status" value="1"/>
</dbReference>
<dbReference type="SUPFAM" id="SSF52743">
    <property type="entry name" value="Subtilisin-like"/>
    <property type="match status" value="1"/>
</dbReference>
<dbReference type="Pfam" id="PF00082">
    <property type="entry name" value="Peptidase_S8"/>
    <property type="match status" value="1"/>
</dbReference>
<evidence type="ECO:0000313" key="7">
    <source>
        <dbReference type="Proteomes" id="UP000095673"/>
    </source>
</evidence>
<keyword evidence="2 6" id="KW-0645">Protease</keyword>
<dbReference type="CDD" id="cd04847">
    <property type="entry name" value="Peptidases_S8_Subtilisin_like_2"/>
    <property type="match status" value="1"/>
</dbReference>
<dbReference type="InterPro" id="IPR034074">
    <property type="entry name" value="Y4bN_pept_dom"/>
</dbReference>
<sequence length="758" mass="85330">MNGLLQLKGRFEKRGNEGMGPVTLPAHKKVTSEHIEKLIVQLSKVKAYWSDKDDIAGMIVSVHYIRVVAKSNRLKILLADAGKKPVDSIRGAKFVTGKDNQGKTIHKHVFTHYVQASAIDKAINNLQIVKEIVDADYNGCITAEDIEKLGKEKKYLHAEKIARTNFVNVIVDCHFVEKFDVDEAKESITEESIITIYKTDIETRELLSRFGIDVAESKIIGGTTMLLTPPQARLLYDKAPYLIAMSITDFSKISLEDGLLETVEFEEDDGIIPPPGNEPIVGVIDTQFNEKVYFHKWVDYRSMLPEDILEPEDYKHGTAVSSIIVDGPRGNSGLDDGCGRFRVRHFGVSKQSGFSSFAILREIRNIVENNQDIKVWNLSLGAKNEIRENYISPEAAELDRIQSEYDVIFVISGTNTPDGMKHSDMKVGAPADSLNSLVVNAVDMSGKSASYSRRGPVLSFFHKPDICYYGGDGTKAEEKIAVCADELGAIYLSGTSFAAPWITRKLAYLIYVMGLSREVAKALIIDAAAKWGPSGNVSDTMGYGVVPKRIEDILNTLDDEIKFIITGTTQDYETYNYTLPVPVVNGKHPYYAKAVLCYFPYCDRNQGVDYTGTEMDIHFGRVITEKKNGTVKTKIKSIDDNKQTEEGQVMYEEDARNIFRKWDNVKRICEKIKDRRVPKKSYDAGMWGIGVVTKERVTLKKRRPLQFGLVITLKEMYGKNRIDDFAKMCEAKGWLVNRLDVQNQIDIYERAEEEIKFD</sequence>
<keyword evidence="3" id="KW-0378">Hydrolase</keyword>
<dbReference type="AlphaFoldDB" id="A0A173UIR3"/>
<dbReference type="PANTHER" id="PTHR43806">
    <property type="entry name" value="PEPTIDASE S8"/>
    <property type="match status" value="1"/>
</dbReference>
<gene>
    <name evidence="6" type="ORF">ERS852580_02165</name>
</gene>
<dbReference type="EMBL" id="CYXM01000010">
    <property type="protein sequence ID" value="CUN13955.1"/>
    <property type="molecule type" value="Genomic_DNA"/>
</dbReference>
<organism evidence="6 7">
    <name type="scientific">Agathobacter rectalis</name>
    <dbReference type="NCBI Taxonomy" id="39491"/>
    <lineage>
        <taxon>Bacteria</taxon>
        <taxon>Bacillati</taxon>
        <taxon>Bacillota</taxon>
        <taxon>Clostridia</taxon>
        <taxon>Lachnospirales</taxon>
        <taxon>Lachnospiraceae</taxon>
        <taxon>Agathobacter</taxon>
    </lineage>
</organism>
<evidence type="ECO:0000256" key="3">
    <source>
        <dbReference type="ARBA" id="ARBA00022801"/>
    </source>
</evidence>
<dbReference type="Gene3D" id="3.40.50.200">
    <property type="entry name" value="Peptidase S8/S53 domain"/>
    <property type="match status" value="1"/>
</dbReference>
<dbReference type="GO" id="GO:0004252">
    <property type="term" value="F:serine-type endopeptidase activity"/>
    <property type="evidence" value="ECO:0007669"/>
    <property type="project" value="InterPro"/>
</dbReference>
<dbReference type="InterPro" id="IPR050131">
    <property type="entry name" value="Peptidase_S8_subtilisin-like"/>
</dbReference>
<evidence type="ECO:0000313" key="6">
    <source>
        <dbReference type="EMBL" id="CUN13955.1"/>
    </source>
</evidence>
<feature type="domain" description="Peptidase S8/S53" evidence="5">
    <location>
        <begin position="276"/>
        <end position="544"/>
    </location>
</feature>
<comment type="similarity">
    <text evidence="1">Belongs to the peptidase S8 family.</text>
</comment>
<evidence type="ECO:0000256" key="4">
    <source>
        <dbReference type="ARBA" id="ARBA00022825"/>
    </source>
</evidence>
<evidence type="ECO:0000259" key="5">
    <source>
        <dbReference type="Pfam" id="PF00082"/>
    </source>
</evidence>
<dbReference type="RefSeq" id="WP_055238288.1">
    <property type="nucleotide sequence ID" value="NZ_CYXM01000010.1"/>
</dbReference>